<sequence length="304" mass="32387">MGLSTKQVSSNDGLDWSQSSLILQPPPPPQILHPAAATKPPPPPDPTGRRRHQMNQDHNQPEPLKCPRCDSSNTKFCYYNNYNKSQPRHFCKACKRHWTKGGTLRNVPVGGGRKNKRPHKPSGSGNGKIINKVNPKMVIQAQQNKKPKQSTDGGRASSPNDIVFGSGVTDHPSVPSSLKIPSPMGPPAESDSVVANFDDEEGIGFVFSQGLSFPNYSASSSAISTSSAAVASFDGQFLGLPSGAAGYTPATWQVPSTIGGGSGNMNDMASGGGGYWNWDVDMDNLVSSADLNIPWDDSEIKPCD</sequence>
<evidence type="ECO:0000256" key="8">
    <source>
        <dbReference type="PROSITE-ProRule" id="PRU00071"/>
    </source>
</evidence>
<dbReference type="InterPro" id="IPR045174">
    <property type="entry name" value="Dof"/>
</dbReference>
<gene>
    <name evidence="12" type="ORF">LTRI10_LOCUS38191</name>
</gene>
<organism evidence="12 13">
    <name type="scientific">Linum trigynum</name>
    <dbReference type="NCBI Taxonomy" id="586398"/>
    <lineage>
        <taxon>Eukaryota</taxon>
        <taxon>Viridiplantae</taxon>
        <taxon>Streptophyta</taxon>
        <taxon>Embryophyta</taxon>
        <taxon>Tracheophyta</taxon>
        <taxon>Spermatophyta</taxon>
        <taxon>Magnoliopsida</taxon>
        <taxon>eudicotyledons</taxon>
        <taxon>Gunneridae</taxon>
        <taxon>Pentapetalae</taxon>
        <taxon>rosids</taxon>
        <taxon>fabids</taxon>
        <taxon>Malpighiales</taxon>
        <taxon>Linaceae</taxon>
        <taxon>Linum</taxon>
    </lineage>
</organism>
<feature type="region of interest" description="Disordered" evidence="10">
    <location>
        <begin position="1"/>
        <end position="66"/>
    </location>
</feature>
<keyword evidence="4 9" id="KW-0805">Transcription regulation</keyword>
<keyword evidence="13" id="KW-1185">Reference proteome</keyword>
<dbReference type="Proteomes" id="UP001497516">
    <property type="component" value="Chromosome 6"/>
</dbReference>
<feature type="domain" description="Dof-type" evidence="11">
    <location>
        <begin position="64"/>
        <end position="118"/>
    </location>
</feature>
<dbReference type="PANTHER" id="PTHR31992">
    <property type="entry name" value="DOF ZINC FINGER PROTEIN DOF1.4-RELATED"/>
    <property type="match status" value="1"/>
</dbReference>
<comment type="subcellular location">
    <subcellularLocation>
        <location evidence="8 9">Nucleus</location>
    </subcellularLocation>
</comment>
<reference evidence="12 13" key="1">
    <citation type="submission" date="2024-04" db="EMBL/GenBank/DDBJ databases">
        <authorList>
            <person name="Fracassetti M."/>
        </authorList>
    </citation>
    <scope>NUCLEOTIDE SEQUENCE [LARGE SCALE GENOMIC DNA]</scope>
</reference>
<evidence type="ECO:0000256" key="10">
    <source>
        <dbReference type="SAM" id="MobiDB-lite"/>
    </source>
</evidence>
<evidence type="ECO:0000256" key="6">
    <source>
        <dbReference type="ARBA" id="ARBA00023163"/>
    </source>
</evidence>
<dbReference type="EMBL" id="OZ034819">
    <property type="protein sequence ID" value="CAL1397926.1"/>
    <property type="molecule type" value="Genomic_DNA"/>
</dbReference>
<keyword evidence="6 9" id="KW-0804">Transcription</keyword>
<evidence type="ECO:0000313" key="13">
    <source>
        <dbReference type="Proteomes" id="UP001497516"/>
    </source>
</evidence>
<accession>A0AAV2FI23</accession>
<dbReference type="AlphaFoldDB" id="A0AAV2FI23"/>
<evidence type="ECO:0000256" key="5">
    <source>
        <dbReference type="ARBA" id="ARBA00023125"/>
    </source>
</evidence>
<keyword evidence="3 9" id="KW-0862">Zinc</keyword>
<feature type="compositionally biased region" description="Polar residues" evidence="10">
    <location>
        <begin position="1"/>
        <end position="12"/>
    </location>
</feature>
<dbReference type="PROSITE" id="PS01361">
    <property type="entry name" value="ZF_DOF_1"/>
    <property type="match status" value="1"/>
</dbReference>
<evidence type="ECO:0000313" key="12">
    <source>
        <dbReference type="EMBL" id="CAL1397926.1"/>
    </source>
</evidence>
<evidence type="ECO:0000259" key="11">
    <source>
        <dbReference type="PROSITE" id="PS50884"/>
    </source>
</evidence>
<feature type="region of interest" description="Disordered" evidence="10">
    <location>
        <begin position="101"/>
        <end position="190"/>
    </location>
</feature>
<dbReference type="InterPro" id="IPR003851">
    <property type="entry name" value="Znf_Dof"/>
</dbReference>
<evidence type="ECO:0000256" key="7">
    <source>
        <dbReference type="ARBA" id="ARBA00023242"/>
    </source>
</evidence>
<comment type="function">
    <text evidence="9">Transcription factor that binds specifically to a 5'-AA[AG]G-3' consensus core sequence.</text>
</comment>
<protein>
    <recommendedName>
        <fullName evidence="9">Dof zinc finger protein</fullName>
    </recommendedName>
</protein>
<dbReference type="GO" id="GO:0003677">
    <property type="term" value="F:DNA binding"/>
    <property type="evidence" value="ECO:0007669"/>
    <property type="project" value="UniProtKB-UniRule"/>
</dbReference>
<evidence type="ECO:0000256" key="2">
    <source>
        <dbReference type="ARBA" id="ARBA00022771"/>
    </source>
</evidence>
<keyword evidence="2 8" id="KW-0863">Zinc-finger</keyword>
<keyword evidence="1 9" id="KW-0479">Metal-binding</keyword>
<evidence type="ECO:0000256" key="3">
    <source>
        <dbReference type="ARBA" id="ARBA00022833"/>
    </source>
</evidence>
<dbReference type="GO" id="GO:0005634">
    <property type="term" value="C:nucleus"/>
    <property type="evidence" value="ECO:0007669"/>
    <property type="project" value="UniProtKB-SubCell"/>
</dbReference>
<dbReference type="GO" id="GO:0003700">
    <property type="term" value="F:DNA-binding transcription factor activity"/>
    <property type="evidence" value="ECO:0007669"/>
    <property type="project" value="UniProtKB-UniRule"/>
</dbReference>
<evidence type="ECO:0000256" key="1">
    <source>
        <dbReference type="ARBA" id="ARBA00022723"/>
    </source>
</evidence>
<dbReference type="Pfam" id="PF02701">
    <property type="entry name" value="Zn_ribbon_Dof"/>
    <property type="match status" value="1"/>
</dbReference>
<dbReference type="GO" id="GO:0008270">
    <property type="term" value="F:zinc ion binding"/>
    <property type="evidence" value="ECO:0007669"/>
    <property type="project" value="UniProtKB-KW"/>
</dbReference>
<dbReference type="PROSITE" id="PS50884">
    <property type="entry name" value="ZF_DOF_2"/>
    <property type="match status" value="1"/>
</dbReference>
<dbReference type="PANTHER" id="PTHR31992:SF97">
    <property type="entry name" value="DOF ZINC FINGER PROTEIN"/>
    <property type="match status" value="1"/>
</dbReference>
<keyword evidence="7 8" id="KW-0539">Nucleus</keyword>
<keyword evidence="5 8" id="KW-0238">DNA-binding</keyword>
<name>A0AAV2FI23_9ROSI</name>
<evidence type="ECO:0000256" key="9">
    <source>
        <dbReference type="RuleBase" id="RU369094"/>
    </source>
</evidence>
<evidence type="ECO:0000256" key="4">
    <source>
        <dbReference type="ARBA" id="ARBA00023015"/>
    </source>
</evidence>
<proteinExistence type="predicted"/>